<feature type="DNA-binding region" description="OmpR/PhoB-type" evidence="7">
    <location>
        <begin position="125"/>
        <end position="219"/>
    </location>
</feature>
<gene>
    <name evidence="10" type="ORF">C5L14_22855</name>
</gene>
<dbReference type="FunFam" id="3.40.50.2300:FF:000002">
    <property type="entry name" value="DNA-binding response regulator PhoP"/>
    <property type="match status" value="1"/>
</dbReference>
<feature type="domain" description="OmpR/PhoB-type" evidence="9">
    <location>
        <begin position="125"/>
        <end position="219"/>
    </location>
</feature>
<evidence type="ECO:0000256" key="7">
    <source>
        <dbReference type="PROSITE-ProRule" id="PRU01091"/>
    </source>
</evidence>
<dbReference type="GO" id="GO:0000976">
    <property type="term" value="F:transcription cis-regulatory region binding"/>
    <property type="evidence" value="ECO:0007669"/>
    <property type="project" value="TreeGrafter"/>
</dbReference>
<dbReference type="SMART" id="SM00862">
    <property type="entry name" value="Trans_reg_C"/>
    <property type="match status" value="1"/>
</dbReference>
<dbReference type="InterPro" id="IPR001789">
    <property type="entry name" value="Sig_transdc_resp-reg_receiver"/>
</dbReference>
<dbReference type="InterPro" id="IPR039420">
    <property type="entry name" value="WalR-like"/>
</dbReference>
<name>A0A2S9Q7G7_9HYPH</name>
<dbReference type="EMBL" id="PUEJ01000009">
    <property type="protein sequence ID" value="PRH85291.1"/>
    <property type="molecule type" value="Genomic_DNA"/>
</dbReference>
<dbReference type="PROSITE" id="PS51755">
    <property type="entry name" value="OMPR_PHOB"/>
    <property type="match status" value="1"/>
</dbReference>
<comment type="caution">
    <text evidence="10">The sequence shown here is derived from an EMBL/GenBank/DDBJ whole genome shotgun (WGS) entry which is preliminary data.</text>
</comment>
<dbReference type="Pfam" id="PF00072">
    <property type="entry name" value="Response_reg"/>
    <property type="match status" value="1"/>
</dbReference>
<dbReference type="GO" id="GO:0000156">
    <property type="term" value="F:phosphorelay response regulator activity"/>
    <property type="evidence" value="ECO:0007669"/>
    <property type="project" value="TreeGrafter"/>
</dbReference>
<reference evidence="10 11" key="1">
    <citation type="submission" date="2018-02" db="EMBL/GenBank/DDBJ databases">
        <title>Whole genome sequencing of endophytic bacterium.</title>
        <authorList>
            <person name="Eedara R."/>
            <person name="Podile A.R."/>
        </authorList>
    </citation>
    <scope>NUCLEOTIDE SEQUENCE [LARGE SCALE GENOMIC DNA]</scope>
    <source>
        <strain evidence="10 11">RP1T</strain>
    </source>
</reference>
<dbReference type="SMART" id="SM00448">
    <property type="entry name" value="REC"/>
    <property type="match status" value="1"/>
</dbReference>
<dbReference type="GO" id="GO:0032993">
    <property type="term" value="C:protein-DNA complex"/>
    <property type="evidence" value="ECO:0007669"/>
    <property type="project" value="TreeGrafter"/>
</dbReference>
<evidence type="ECO:0000313" key="11">
    <source>
        <dbReference type="Proteomes" id="UP000237682"/>
    </source>
</evidence>
<dbReference type="Proteomes" id="UP000237682">
    <property type="component" value="Unassembled WGS sequence"/>
</dbReference>
<keyword evidence="5" id="KW-0804">Transcription</keyword>
<accession>A0A2S9Q7G7</accession>
<feature type="domain" description="Response regulatory" evidence="8">
    <location>
        <begin position="2"/>
        <end position="116"/>
    </location>
</feature>
<dbReference type="InterPro" id="IPR001867">
    <property type="entry name" value="OmpR/PhoB-type_DNA-bd"/>
</dbReference>
<dbReference type="PANTHER" id="PTHR48111:SF67">
    <property type="entry name" value="TRANSCRIPTIONAL REGULATORY PROTEIN TCTD"/>
    <property type="match status" value="1"/>
</dbReference>
<dbReference type="OrthoDB" id="9802426at2"/>
<organism evidence="10 11">
    <name type="scientific">Labrys okinawensis</name>
    <dbReference type="NCBI Taxonomy" id="346911"/>
    <lineage>
        <taxon>Bacteria</taxon>
        <taxon>Pseudomonadati</taxon>
        <taxon>Pseudomonadota</taxon>
        <taxon>Alphaproteobacteria</taxon>
        <taxon>Hyphomicrobiales</taxon>
        <taxon>Xanthobacteraceae</taxon>
        <taxon>Labrys</taxon>
    </lineage>
</organism>
<keyword evidence="4 7" id="KW-0238">DNA-binding</keyword>
<dbReference type="CDD" id="cd00383">
    <property type="entry name" value="trans_reg_C"/>
    <property type="match status" value="1"/>
</dbReference>
<evidence type="ECO:0000256" key="4">
    <source>
        <dbReference type="ARBA" id="ARBA00023125"/>
    </source>
</evidence>
<evidence type="ECO:0000256" key="6">
    <source>
        <dbReference type="PROSITE-ProRule" id="PRU00169"/>
    </source>
</evidence>
<evidence type="ECO:0000256" key="1">
    <source>
        <dbReference type="ARBA" id="ARBA00022553"/>
    </source>
</evidence>
<dbReference type="PANTHER" id="PTHR48111">
    <property type="entry name" value="REGULATOR OF RPOS"/>
    <property type="match status" value="1"/>
</dbReference>
<dbReference type="GO" id="GO:0005829">
    <property type="term" value="C:cytosol"/>
    <property type="evidence" value="ECO:0007669"/>
    <property type="project" value="TreeGrafter"/>
</dbReference>
<dbReference type="Gene3D" id="1.10.10.10">
    <property type="entry name" value="Winged helix-like DNA-binding domain superfamily/Winged helix DNA-binding domain"/>
    <property type="match status" value="1"/>
</dbReference>
<dbReference type="RefSeq" id="WP_105864382.1">
    <property type="nucleotide sequence ID" value="NZ_PUEJ01000009.1"/>
</dbReference>
<evidence type="ECO:0000259" key="8">
    <source>
        <dbReference type="PROSITE" id="PS50110"/>
    </source>
</evidence>
<proteinExistence type="predicted"/>
<dbReference type="SUPFAM" id="SSF52172">
    <property type="entry name" value="CheY-like"/>
    <property type="match status" value="1"/>
</dbReference>
<evidence type="ECO:0000256" key="5">
    <source>
        <dbReference type="ARBA" id="ARBA00023163"/>
    </source>
</evidence>
<keyword evidence="2" id="KW-0902">Two-component regulatory system</keyword>
<dbReference type="PROSITE" id="PS50110">
    <property type="entry name" value="RESPONSE_REGULATORY"/>
    <property type="match status" value="1"/>
</dbReference>
<feature type="modified residue" description="4-aspartylphosphate" evidence="6">
    <location>
        <position position="51"/>
    </location>
</feature>
<evidence type="ECO:0000313" key="10">
    <source>
        <dbReference type="EMBL" id="PRH85291.1"/>
    </source>
</evidence>
<dbReference type="Gene3D" id="3.40.50.2300">
    <property type="match status" value="1"/>
</dbReference>
<protein>
    <submittedName>
        <fullName evidence="10">DNA-binding response regulator</fullName>
    </submittedName>
</protein>
<dbReference type="InterPro" id="IPR011006">
    <property type="entry name" value="CheY-like_superfamily"/>
</dbReference>
<evidence type="ECO:0000256" key="2">
    <source>
        <dbReference type="ARBA" id="ARBA00023012"/>
    </source>
</evidence>
<evidence type="ECO:0000256" key="3">
    <source>
        <dbReference type="ARBA" id="ARBA00023015"/>
    </source>
</evidence>
<dbReference type="GO" id="GO:0006355">
    <property type="term" value="P:regulation of DNA-templated transcription"/>
    <property type="evidence" value="ECO:0007669"/>
    <property type="project" value="InterPro"/>
</dbReference>
<dbReference type="InterPro" id="IPR036388">
    <property type="entry name" value="WH-like_DNA-bd_sf"/>
</dbReference>
<dbReference type="Pfam" id="PF00486">
    <property type="entry name" value="Trans_reg_C"/>
    <property type="match status" value="1"/>
</dbReference>
<keyword evidence="1 6" id="KW-0597">Phosphoprotein</keyword>
<dbReference type="Gene3D" id="6.10.250.690">
    <property type="match status" value="1"/>
</dbReference>
<dbReference type="CDD" id="cd17624">
    <property type="entry name" value="REC_OmpR_PmrA-like"/>
    <property type="match status" value="1"/>
</dbReference>
<dbReference type="AlphaFoldDB" id="A0A2S9Q7G7"/>
<evidence type="ECO:0000259" key="9">
    <source>
        <dbReference type="PROSITE" id="PS51755"/>
    </source>
</evidence>
<keyword evidence="3" id="KW-0805">Transcription regulation</keyword>
<keyword evidence="11" id="KW-1185">Reference proteome</keyword>
<sequence>MRILLIEDDPMIGKALLQALGDAGMAVDWVRDGPDGEAALRQHGYSVVLLDNGLPGKSGFELLRDLRRAGDTTPVLIITARDDLDHRVDGLDLGADDYIVKPFEMRELQARIRAVLRRRHGGQAVSTLVHGDLELDLESHRVTYRGQSHVLTARLFSLLLVLMERPGAIVSRSQLEERLYGWGEEVESNAVEVLIHAIRKKFGKDIIRNLRGAGWMVAKDAP</sequence>